<dbReference type="Proteomes" id="UP000093476">
    <property type="component" value="Unassembled WGS sequence"/>
</dbReference>
<name>A0A1C0TYK1_9GAMM</name>
<evidence type="ECO:0008006" key="3">
    <source>
        <dbReference type="Google" id="ProtNLM"/>
    </source>
</evidence>
<gene>
    <name evidence="1" type="ORF">Ppb6_03846</name>
</gene>
<proteinExistence type="predicted"/>
<comment type="caution">
    <text evidence="1">The sequence shown here is derived from an EMBL/GenBank/DDBJ whole genome shotgun (WGS) entry which is preliminary data.</text>
</comment>
<keyword evidence="2" id="KW-1185">Reference proteome</keyword>
<dbReference type="EMBL" id="LOMY01000187">
    <property type="protein sequence ID" value="OCQ50750.1"/>
    <property type="molecule type" value="Genomic_DNA"/>
</dbReference>
<dbReference type="PATRIC" id="fig|286156.4.peg.4430"/>
<dbReference type="RefSeq" id="WP_065824439.1">
    <property type="nucleotide sequence ID" value="NZ_CAWMQZ010000187.1"/>
</dbReference>
<organism evidence="1 2">
    <name type="scientific">Photorhabdus australis subsp. thailandensis</name>
    <dbReference type="NCBI Taxonomy" id="2805096"/>
    <lineage>
        <taxon>Bacteria</taxon>
        <taxon>Pseudomonadati</taxon>
        <taxon>Pseudomonadota</taxon>
        <taxon>Gammaproteobacteria</taxon>
        <taxon>Enterobacterales</taxon>
        <taxon>Morganellaceae</taxon>
        <taxon>Photorhabdus</taxon>
    </lineage>
</organism>
<reference evidence="1 2" key="1">
    <citation type="submission" date="2015-12" db="EMBL/GenBank/DDBJ databases">
        <title>Genome comparisons provide insights into the role of secondary metabolites in the pathogenic phase of the Photorhabdus life cycle.</title>
        <authorList>
            <person name="Tobias N.J."/>
            <person name="Mishra B."/>
            <person name="Gupta D.K."/>
            <person name="Thines M."/>
            <person name="Stinear T.P."/>
            <person name="Bode H.B."/>
        </authorList>
    </citation>
    <scope>NUCLEOTIDE SEQUENCE [LARGE SCALE GENOMIC DNA]</scope>
    <source>
        <strain evidence="1 2">PB68.1</strain>
    </source>
</reference>
<dbReference type="Gene3D" id="3.30.460.40">
    <property type="match status" value="1"/>
</dbReference>
<protein>
    <recommendedName>
        <fullName evidence="3">Nucleotidyltransferase</fullName>
    </recommendedName>
</protein>
<sequence length="343" mass="40561">MHDIFDKKNITSANYIISDYLGIKENEDLDLENVISADLHFLGKHKLIPIWFDLIKKYGEVKKLTRQTYYMLSSYITYMRSQQETKLQEIQNIGKQFDQNNLPYAIRKGHALSSLYKDRIHRNYNDIDLLINNSQLEKYLDILYSQGYIEGIYDYSKQEIIKYSRFDMIKYQLSPDHHPHLIKLIDDIPVAIDLAYTSCWHTHPEEKTFHINNADTEIIDGVRCLSGQSLYYDTMFHLYRESRFLSSLEGRSPFLLSYIDLMLLKNSHPGHIQPKCKENESLEKDISVILSNDIDNILNYKVKLDDIKNNVFFNLFLYTSKSSKKEAKKMIEDVRKENLKNRK</sequence>
<dbReference type="InterPro" id="IPR039498">
    <property type="entry name" value="NTP_transf_5"/>
</dbReference>
<evidence type="ECO:0000313" key="2">
    <source>
        <dbReference type="Proteomes" id="UP000093476"/>
    </source>
</evidence>
<dbReference type="Pfam" id="PF14907">
    <property type="entry name" value="NTP_transf_5"/>
    <property type="match status" value="1"/>
</dbReference>
<dbReference type="AlphaFoldDB" id="A0A1C0TYK1"/>
<accession>A0A1C0TYK1</accession>
<evidence type="ECO:0000313" key="1">
    <source>
        <dbReference type="EMBL" id="OCQ50750.1"/>
    </source>
</evidence>